<reference evidence="1" key="1">
    <citation type="submission" date="2005-01" db="EMBL/GenBank/DDBJ databases">
        <authorList>
            <person name="Han Z."/>
        </authorList>
    </citation>
    <scope>NUCLEOTIDE SEQUENCE</scope>
</reference>
<evidence type="ECO:0000313" key="1">
    <source>
        <dbReference type="EMBL" id="AAX30412.2"/>
    </source>
</evidence>
<protein>
    <submittedName>
        <fullName evidence="1">SJCHGC03428 protein</fullName>
    </submittedName>
</protein>
<organism evidence="1">
    <name type="scientific">Schistosoma japonicum</name>
    <name type="common">Blood fluke</name>
    <dbReference type="NCBI Taxonomy" id="6182"/>
    <lineage>
        <taxon>Eukaryota</taxon>
        <taxon>Metazoa</taxon>
        <taxon>Spiralia</taxon>
        <taxon>Lophotrochozoa</taxon>
        <taxon>Platyhelminthes</taxon>
        <taxon>Trematoda</taxon>
        <taxon>Digenea</taxon>
        <taxon>Strigeidida</taxon>
        <taxon>Schistosomatoidea</taxon>
        <taxon>Schistosomatidae</taxon>
        <taxon>Schistosoma</taxon>
    </lineage>
</organism>
<proteinExistence type="evidence at transcript level"/>
<sequence length="55" mass="6148">MVDGIFSIRPLTPVSDDVLNMIRCVSENPIEFCPDNSSSYALSGFKSSIRKLHIF</sequence>
<reference evidence="1" key="2">
    <citation type="journal article" date="2006" name="PLoS Pathog.">
        <title>New perspectives on host-parasite interplay by comparative transcriptomic and proteomic analyses of Schistosoma japonicum.</title>
        <authorList>
            <person name="Liu F."/>
            <person name="Lu J."/>
            <person name="Hu W."/>
            <person name="Wang S.Y."/>
            <person name="Cui S.J."/>
            <person name="Chi M."/>
            <person name="Yan Q."/>
            <person name="Wang X.R."/>
            <person name="Song H.D."/>
            <person name="Xu X.N."/>
            <person name="Wang J.J."/>
            <person name="Zhang X.L."/>
            <person name="Zhang X."/>
            <person name="Wang Z.Q."/>
            <person name="Xue C.L."/>
            <person name="Brindley P.J."/>
            <person name="McManus D.P."/>
            <person name="Yang P.Y."/>
            <person name="Feng Z."/>
            <person name="Chen Z."/>
            <person name="Han Z.G."/>
        </authorList>
    </citation>
    <scope>NUCLEOTIDE SEQUENCE</scope>
</reference>
<name>Q5BSS3_SCHJA</name>
<dbReference type="EMBL" id="AY915191">
    <property type="protein sequence ID" value="AAX30412.2"/>
    <property type="molecule type" value="mRNA"/>
</dbReference>
<accession>Q5BSS3</accession>
<dbReference type="AlphaFoldDB" id="Q5BSS3"/>